<comment type="caution">
    <text evidence="7">The sequence shown here is derived from an EMBL/GenBank/DDBJ whole genome shotgun (WGS) entry which is preliminary data.</text>
</comment>
<keyword evidence="3 5" id="KW-1133">Transmembrane helix</keyword>
<gene>
    <name evidence="7" type="ORF">SCAL_001634</name>
</gene>
<feature type="transmembrane region" description="Helical" evidence="5">
    <location>
        <begin position="215"/>
        <end position="235"/>
    </location>
</feature>
<sequence>MNDLMLMLAAIVVIVLGSIVSVRSPKAGLYGAILALIIAFLACDSPQYGVFIFAIAILNLASLGALKSKIQGIDYGLVGLMGVVTMYIFNTADLSLVLASLVLVSTPTYLLVMIREGGVDVEVGIKYITFMVIATVLFLIGAVILATEIKSLYILGYVTLVIGLALEVGIAPLHEWVPDVFARADPVPVSIIASMAKVVPFVAAMRILYSTSTELTAVVTVFTAVLAAVSMFIGNIGALTSNEPARVLGYSTVANMGYVLSCMVAVINPEFLGIALAGGLLLLFSNAAGKIGFLNAIKGENAYSPLMYLLAFSFLGVPPLLGFWGKLFVAIALLKVGYLWLAAILVINAAISIPYYLRLAKVLGGDWHINFTNIIAVAVVIFVMVTIIPPTWFVEAIETLIPLLGLTGIGG</sequence>
<accession>A0A1F2P7L4</accession>
<feature type="transmembrane region" description="Helical" evidence="5">
    <location>
        <begin position="306"/>
        <end position="325"/>
    </location>
</feature>
<evidence type="ECO:0000313" key="8">
    <source>
        <dbReference type="Proteomes" id="UP000186940"/>
    </source>
</evidence>
<dbReference type="InterPro" id="IPR001750">
    <property type="entry name" value="ND/Mrp_TM"/>
</dbReference>
<evidence type="ECO:0000256" key="3">
    <source>
        <dbReference type="ARBA" id="ARBA00022989"/>
    </source>
</evidence>
<dbReference type="Pfam" id="PF00361">
    <property type="entry name" value="Proton_antipo_M"/>
    <property type="match status" value="1"/>
</dbReference>
<keyword evidence="2 5" id="KW-0812">Transmembrane</keyword>
<protein>
    <submittedName>
        <fullName evidence="7">NADH:ubiquinone oxidoreductase subunit N</fullName>
    </submittedName>
</protein>
<feature type="transmembrane region" description="Helical" evidence="5">
    <location>
        <begin position="73"/>
        <end position="90"/>
    </location>
</feature>
<feature type="transmembrane region" description="Helical" evidence="5">
    <location>
        <begin position="186"/>
        <end position="209"/>
    </location>
</feature>
<feature type="transmembrane region" description="Helical" evidence="5">
    <location>
        <begin position="273"/>
        <end position="294"/>
    </location>
</feature>
<dbReference type="PATRIC" id="fig|1838285.3.peg.1661"/>
<name>A0A1F2P7L4_9EURY</name>
<feature type="transmembrane region" description="Helical" evidence="5">
    <location>
        <begin position="6"/>
        <end position="22"/>
    </location>
</feature>
<keyword evidence="4 5" id="KW-0472">Membrane</keyword>
<feature type="transmembrane region" description="Helical" evidence="5">
    <location>
        <begin position="247"/>
        <end position="267"/>
    </location>
</feature>
<dbReference type="GO" id="GO:0016020">
    <property type="term" value="C:membrane"/>
    <property type="evidence" value="ECO:0007669"/>
    <property type="project" value="UniProtKB-SubCell"/>
</dbReference>
<feature type="transmembrane region" description="Helical" evidence="5">
    <location>
        <begin position="127"/>
        <end position="146"/>
    </location>
</feature>
<dbReference type="PANTHER" id="PTHR22773">
    <property type="entry name" value="NADH DEHYDROGENASE"/>
    <property type="match status" value="1"/>
</dbReference>
<dbReference type="STRING" id="1838285.SCAL_001634"/>
<evidence type="ECO:0000256" key="2">
    <source>
        <dbReference type="ARBA" id="ARBA00022692"/>
    </source>
</evidence>
<feature type="domain" description="NADH:quinone oxidoreductase/Mrp antiporter transmembrane" evidence="6">
    <location>
        <begin position="93"/>
        <end position="352"/>
    </location>
</feature>
<dbReference type="EMBL" id="LYOS01000006">
    <property type="protein sequence ID" value="OFV67193.1"/>
    <property type="molecule type" value="Genomic_DNA"/>
</dbReference>
<dbReference type="Proteomes" id="UP000186940">
    <property type="component" value="Unassembled WGS sequence"/>
</dbReference>
<organism evidence="7 8">
    <name type="scientific">Candidatus Syntropharchaeum caldarium</name>
    <dbReference type="NCBI Taxonomy" id="1838285"/>
    <lineage>
        <taxon>Archaea</taxon>
        <taxon>Methanobacteriati</taxon>
        <taxon>Methanobacteriota</taxon>
        <taxon>Stenosarchaea group</taxon>
        <taxon>Methanomicrobia</taxon>
        <taxon>Methanosarcinales</taxon>
        <taxon>ANME-2 cluster</taxon>
        <taxon>Candidatus Syntropharchaeum</taxon>
    </lineage>
</organism>
<evidence type="ECO:0000256" key="5">
    <source>
        <dbReference type="SAM" id="Phobius"/>
    </source>
</evidence>
<proteinExistence type="predicted"/>
<evidence type="ECO:0000259" key="6">
    <source>
        <dbReference type="Pfam" id="PF00361"/>
    </source>
</evidence>
<feature type="transmembrane region" description="Helical" evidence="5">
    <location>
        <begin position="96"/>
        <end position="115"/>
    </location>
</feature>
<comment type="subcellular location">
    <subcellularLocation>
        <location evidence="1">Membrane</location>
        <topology evidence="1">Multi-pass membrane protein</topology>
    </subcellularLocation>
</comment>
<reference evidence="7" key="1">
    <citation type="submission" date="2016-05" db="EMBL/GenBank/DDBJ databases">
        <title>Microbial consortia oxidize butane by reversing methanogenesis.</title>
        <authorList>
            <person name="Laso-Perez R."/>
            <person name="Richter M."/>
            <person name="Wegener G."/>
            <person name="Musat F."/>
        </authorList>
    </citation>
    <scope>NUCLEOTIDE SEQUENCE [LARGE SCALE GENOMIC DNA]</scope>
    <source>
        <strain evidence="7">BOX2</strain>
    </source>
</reference>
<evidence type="ECO:0000256" key="4">
    <source>
        <dbReference type="ARBA" id="ARBA00023136"/>
    </source>
</evidence>
<evidence type="ECO:0000256" key="1">
    <source>
        <dbReference type="ARBA" id="ARBA00004141"/>
    </source>
</evidence>
<evidence type="ECO:0000313" key="7">
    <source>
        <dbReference type="EMBL" id="OFV67193.1"/>
    </source>
</evidence>
<feature type="transmembrane region" description="Helical" evidence="5">
    <location>
        <begin position="369"/>
        <end position="388"/>
    </location>
</feature>
<feature type="transmembrane region" description="Helical" evidence="5">
    <location>
        <begin position="337"/>
        <end position="357"/>
    </location>
</feature>
<feature type="transmembrane region" description="Helical" evidence="5">
    <location>
        <begin position="152"/>
        <end position="174"/>
    </location>
</feature>
<dbReference type="AlphaFoldDB" id="A0A1F2P7L4"/>
<keyword evidence="8" id="KW-1185">Reference proteome</keyword>